<keyword evidence="3" id="KW-1185">Reference proteome</keyword>
<evidence type="ECO:0000313" key="2">
    <source>
        <dbReference type="EMBL" id="SFT54415.1"/>
    </source>
</evidence>
<dbReference type="InterPro" id="IPR001387">
    <property type="entry name" value="Cro/C1-type_HTH"/>
</dbReference>
<dbReference type="PROSITE" id="PS50943">
    <property type="entry name" value="HTH_CROC1"/>
    <property type="match status" value="1"/>
</dbReference>
<dbReference type="Proteomes" id="UP000199165">
    <property type="component" value="Unassembled WGS sequence"/>
</dbReference>
<name>A0A1I6YV70_9ACTN</name>
<protein>
    <submittedName>
        <fullName evidence="2">Helix-turn-helix domain-containing protein</fullName>
    </submittedName>
</protein>
<dbReference type="InterPro" id="IPR043917">
    <property type="entry name" value="DUF5753"/>
</dbReference>
<dbReference type="EMBL" id="FPAT01000003">
    <property type="protein sequence ID" value="SFT54415.1"/>
    <property type="molecule type" value="Genomic_DNA"/>
</dbReference>
<reference evidence="3" key="1">
    <citation type="submission" date="2016-10" db="EMBL/GenBank/DDBJ databases">
        <authorList>
            <person name="Varghese N."/>
            <person name="Submissions S."/>
        </authorList>
    </citation>
    <scope>NUCLEOTIDE SEQUENCE [LARGE SCALE GENOMIC DNA]</scope>
    <source>
        <strain evidence="3">DSM 45501</strain>
    </source>
</reference>
<dbReference type="Pfam" id="PF13560">
    <property type="entry name" value="HTH_31"/>
    <property type="match status" value="1"/>
</dbReference>
<dbReference type="GO" id="GO:0003677">
    <property type="term" value="F:DNA binding"/>
    <property type="evidence" value="ECO:0007669"/>
    <property type="project" value="InterPro"/>
</dbReference>
<dbReference type="AlphaFoldDB" id="A0A1I6YV70"/>
<organism evidence="2 3">
    <name type="scientific">Actinopolyspora righensis</name>
    <dbReference type="NCBI Taxonomy" id="995060"/>
    <lineage>
        <taxon>Bacteria</taxon>
        <taxon>Bacillati</taxon>
        <taxon>Actinomycetota</taxon>
        <taxon>Actinomycetes</taxon>
        <taxon>Actinopolysporales</taxon>
        <taxon>Actinopolysporaceae</taxon>
        <taxon>Actinopolyspora</taxon>
        <taxon>Actinopolyspora alba group</taxon>
    </lineage>
</organism>
<proteinExistence type="predicted"/>
<dbReference type="InterPro" id="IPR010982">
    <property type="entry name" value="Lambda_DNA-bd_dom_sf"/>
</dbReference>
<dbReference type="CDD" id="cd00093">
    <property type="entry name" value="HTH_XRE"/>
    <property type="match status" value="1"/>
</dbReference>
<dbReference type="STRING" id="995060.SAMN04487904_103275"/>
<dbReference type="SUPFAM" id="SSF47413">
    <property type="entry name" value="lambda repressor-like DNA-binding domains"/>
    <property type="match status" value="1"/>
</dbReference>
<dbReference type="SMART" id="SM00530">
    <property type="entry name" value="HTH_XRE"/>
    <property type="match status" value="1"/>
</dbReference>
<evidence type="ECO:0000313" key="3">
    <source>
        <dbReference type="Proteomes" id="UP000199165"/>
    </source>
</evidence>
<dbReference type="Pfam" id="PF19054">
    <property type="entry name" value="DUF5753"/>
    <property type="match status" value="1"/>
</dbReference>
<sequence length="283" mass="31309">MTQSRPGSPKARSLAAELRKVRQESEIGVRELARRIGTSHGWITRTESGSRVITVDDVTSILEALEITSRERERLVEMARDADEPDWLRPGIPGVREELVTLIEYERTATHFVEAAPLLIPGILQTSDYARAIMSGLPTGEREAKIGMRAGRRDVLTKTNAPTFEAFILEHVLDAPVCDDNARLDQLRHLVKMNELPNVSIRVLSEGLGWTPLHSGHFMYFEFGTAAPIVHLETLGSGVFLSSPGAVTTYRNGVDNLQQAAMTKEDTTGVIATRIEQLEETTP</sequence>
<evidence type="ECO:0000259" key="1">
    <source>
        <dbReference type="PROSITE" id="PS50943"/>
    </source>
</evidence>
<accession>A0A1I6YV70</accession>
<dbReference type="Gene3D" id="1.10.260.40">
    <property type="entry name" value="lambda repressor-like DNA-binding domains"/>
    <property type="match status" value="1"/>
</dbReference>
<gene>
    <name evidence="2" type="ORF">SAMN04487904_103275</name>
</gene>
<dbReference type="RefSeq" id="WP_092975801.1">
    <property type="nucleotide sequence ID" value="NZ_FPAT01000003.1"/>
</dbReference>
<feature type="domain" description="HTH cro/C1-type" evidence="1">
    <location>
        <begin position="18"/>
        <end position="72"/>
    </location>
</feature>